<evidence type="ECO:0000313" key="6">
    <source>
        <dbReference type="EMBL" id="CAB1128634.1"/>
    </source>
</evidence>
<keyword evidence="7" id="KW-1185">Reference proteome</keyword>
<dbReference type="PIRSF" id="PIRSF000538">
    <property type="entry name" value="GlpK"/>
    <property type="match status" value="1"/>
</dbReference>
<dbReference type="GO" id="GO:0046316">
    <property type="term" value="F:gluconokinase activity"/>
    <property type="evidence" value="ECO:0007669"/>
    <property type="project" value="UniProtKB-EC"/>
</dbReference>
<dbReference type="PANTHER" id="PTHR43095">
    <property type="entry name" value="SUGAR KINASE"/>
    <property type="match status" value="1"/>
</dbReference>
<evidence type="ECO:0000259" key="5">
    <source>
        <dbReference type="Pfam" id="PF02782"/>
    </source>
</evidence>
<dbReference type="Pfam" id="PF02782">
    <property type="entry name" value="FGGY_C"/>
    <property type="match status" value="1"/>
</dbReference>
<evidence type="ECO:0000256" key="3">
    <source>
        <dbReference type="ARBA" id="ARBA00022777"/>
    </source>
</evidence>
<gene>
    <name evidence="6" type="ORF">R50_1128</name>
</gene>
<dbReference type="Gene3D" id="3.30.420.40">
    <property type="match status" value="2"/>
</dbReference>
<dbReference type="SUPFAM" id="SSF53067">
    <property type="entry name" value="Actin-like ATPase domain"/>
    <property type="match status" value="2"/>
</dbReference>
<dbReference type="EC" id="2.7.1.12" evidence="6"/>
<dbReference type="PANTHER" id="PTHR43095:SF2">
    <property type="entry name" value="GLUCONOKINASE"/>
    <property type="match status" value="1"/>
</dbReference>
<sequence>MPERVVVGLDLGSSRLKYLVVDAAGRRRERGAAPAGTTIRGLHADQDPAAVARVLRAWLADISRRWSVQAIGLSAAMHSFLVVDGDGRARTRAWTWMDRRARAWAAALRQQPDAEALRQATGVPVHAMSPLVKWGWWQARHPHADPAWHPVGLKEYVLHALGAPWVTDYSTAGASGFLGLDGQWQPEALRLVRLQPAQLPGLGDPAAPAGGPGPLLRGGTDAFFAHLALAAGPGSRCAVLGFGTSGAVRVAVERPPRPLPPGLFCYSSGPGRGYLLGAAFSNAGNLLAWLAGWFGLPLEVAVGEGLAAVARGRRLPLVLPTLYGERSPWWQEELRAGILGLDPRHGRAECLGGALLALAALFRQGLTAVETAVGPIDQVLAGSALLHLPGLAGFLAGALGRPLTLAADTDASVTGAALLAAGAVGWTLRPAAATTREIPPADASLAPRVARLALRLEAAVPACAGRDGG</sequence>
<evidence type="ECO:0000259" key="4">
    <source>
        <dbReference type="Pfam" id="PF00370"/>
    </source>
</evidence>
<accession>A0A6F8ZFC5</accession>
<proteinExistence type="inferred from homology"/>
<keyword evidence="2 6" id="KW-0808">Transferase</keyword>
<dbReference type="InterPro" id="IPR018485">
    <property type="entry name" value="FGGY_C"/>
</dbReference>
<dbReference type="InterPro" id="IPR050406">
    <property type="entry name" value="FGGY_Carb_Kinase"/>
</dbReference>
<dbReference type="Pfam" id="PF00370">
    <property type="entry name" value="FGGY_N"/>
    <property type="match status" value="1"/>
</dbReference>
<evidence type="ECO:0000256" key="2">
    <source>
        <dbReference type="ARBA" id="ARBA00022679"/>
    </source>
</evidence>
<dbReference type="InterPro" id="IPR043129">
    <property type="entry name" value="ATPase_NBD"/>
</dbReference>
<feature type="domain" description="Carbohydrate kinase FGGY N-terminal" evidence="4">
    <location>
        <begin position="6"/>
        <end position="202"/>
    </location>
</feature>
<evidence type="ECO:0000256" key="1">
    <source>
        <dbReference type="ARBA" id="ARBA00009156"/>
    </source>
</evidence>
<name>A0A6F8ZFC5_9FIRM</name>
<evidence type="ECO:0000313" key="7">
    <source>
        <dbReference type="Proteomes" id="UP000503399"/>
    </source>
</evidence>
<keyword evidence="3 6" id="KW-0418">Kinase</keyword>
<dbReference type="AlphaFoldDB" id="A0A6F8ZFC5"/>
<dbReference type="Proteomes" id="UP000503399">
    <property type="component" value="Chromosome"/>
</dbReference>
<dbReference type="InterPro" id="IPR000577">
    <property type="entry name" value="Carb_kinase_FGGY"/>
</dbReference>
<feature type="domain" description="Carbohydrate kinase FGGY C-terminal" evidence="5">
    <location>
        <begin position="242"/>
        <end position="422"/>
    </location>
</feature>
<dbReference type="EMBL" id="LR778114">
    <property type="protein sequence ID" value="CAB1128634.1"/>
    <property type="molecule type" value="Genomic_DNA"/>
</dbReference>
<comment type="similarity">
    <text evidence="1">Belongs to the FGGY kinase family.</text>
</comment>
<organism evidence="6 7">
    <name type="scientific">Candidatus Hydrogenisulfobacillus filiaventi</name>
    <dbReference type="NCBI Taxonomy" id="2707344"/>
    <lineage>
        <taxon>Bacteria</taxon>
        <taxon>Bacillati</taxon>
        <taxon>Bacillota</taxon>
        <taxon>Clostridia</taxon>
        <taxon>Eubacteriales</taxon>
        <taxon>Clostridiales Family XVII. Incertae Sedis</taxon>
        <taxon>Candidatus Hydrogenisulfobacillus</taxon>
    </lineage>
</organism>
<dbReference type="KEGG" id="hfv:R50_1128"/>
<dbReference type="GO" id="GO:0005975">
    <property type="term" value="P:carbohydrate metabolic process"/>
    <property type="evidence" value="ECO:0007669"/>
    <property type="project" value="InterPro"/>
</dbReference>
<dbReference type="InterPro" id="IPR018484">
    <property type="entry name" value="FGGY_N"/>
</dbReference>
<protein>
    <submittedName>
        <fullName evidence="6">Putative Gluconokinase</fullName>
        <ecNumber evidence="6">2.7.1.12</ecNumber>
    </submittedName>
</protein>
<reference evidence="6 7" key="1">
    <citation type="submission" date="2020-02" db="EMBL/GenBank/DDBJ databases">
        <authorList>
            <person name="Hogendoorn C."/>
        </authorList>
    </citation>
    <scope>NUCLEOTIDE SEQUENCE [LARGE SCALE GENOMIC DNA]</scope>
    <source>
        <strain evidence="6">R501</strain>
    </source>
</reference>